<dbReference type="GO" id="GO:0005524">
    <property type="term" value="F:ATP binding"/>
    <property type="evidence" value="ECO:0007669"/>
    <property type="project" value="UniProtKB-KW"/>
</dbReference>
<dbReference type="InterPro" id="IPR036097">
    <property type="entry name" value="HisK_dim/P_sf"/>
</dbReference>
<dbReference type="InterPro" id="IPR003661">
    <property type="entry name" value="HisK_dim/P_dom"/>
</dbReference>
<evidence type="ECO:0000313" key="12">
    <source>
        <dbReference type="EMBL" id="WBO21801.1"/>
    </source>
</evidence>
<feature type="transmembrane region" description="Helical" evidence="10">
    <location>
        <begin position="52"/>
        <end position="70"/>
    </location>
</feature>
<dbReference type="InterPro" id="IPR005467">
    <property type="entry name" value="His_kinase_dom"/>
</dbReference>
<dbReference type="PANTHER" id="PTHR43065">
    <property type="entry name" value="SENSOR HISTIDINE KINASE"/>
    <property type="match status" value="1"/>
</dbReference>
<dbReference type="PROSITE" id="PS50109">
    <property type="entry name" value="HIS_KIN"/>
    <property type="match status" value="1"/>
</dbReference>
<dbReference type="Gene3D" id="1.10.287.130">
    <property type="match status" value="1"/>
</dbReference>
<keyword evidence="3" id="KW-0597">Phosphoprotein</keyword>
<dbReference type="InterPro" id="IPR004358">
    <property type="entry name" value="Sig_transdc_His_kin-like_C"/>
</dbReference>
<evidence type="ECO:0000256" key="4">
    <source>
        <dbReference type="ARBA" id="ARBA00022679"/>
    </source>
</evidence>
<dbReference type="EMBL" id="CP115174">
    <property type="protein sequence ID" value="WBO21801.1"/>
    <property type="molecule type" value="Genomic_DNA"/>
</dbReference>
<feature type="region of interest" description="Disordered" evidence="9">
    <location>
        <begin position="1"/>
        <end position="22"/>
    </location>
</feature>
<keyword evidence="13" id="KW-1185">Reference proteome</keyword>
<evidence type="ECO:0000256" key="3">
    <source>
        <dbReference type="ARBA" id="ARBA00022553"/>
    </source>
</evidence>
<keyword evidence="7 12" id="KW-0067">ATP-binding</keyword>
<keyword evidence="10" id="KW-0472">Membrane</keyword>
<keyword evidence="6" id="KW-0418">Kinase</keyword>
<evidence type="ECO:0000259" key="11">
    <source>
        <dbReference type="PROSITE" id="PS50109"/>
    </source>
</evidence>
<reference evidence="12 13" key="1">
    <citation type="submission" date="2022-12" db="EMBL/GenBank/DDBJ databases">
        <title>Sphingomonas abieness sp. nov., an endophytic bacterium isolated from Abies koreana.</title>
        <authorList>
            <person name="Jiang L."/>
            <person name="Lee J."/>
        </authorList>
    </citation>
    <scope>NUCLEOTIDE SEQUENCE [LARGE SCALE GENOMIC DNA]</scope>
    <source>
        <strain evidence="13">PAMB 00755</strain>
    </source>
</reference>
<dbReference type="InterPro" id="IPR003594">
    <property type="entry name" value="HATPase_dom"/>
</dbReference>
<feature type="transmembrane region" description="Helical" evidence="10">
    <location>
        <begin position="23"/>
        <end position="46"/>
    </location>
</feature>
<evidence type="ECO:0000313" key="13">
    <source>
        <dbReference type="Proteomes" id="UP001210865"/>
    </source>
</evidence>
<dbReference type="RefSeq" id="WP_270076449.1">
    <property type="nucleotide sequence ID" value="NZ_CP115174.1"/>
</dbReference>
<proteinExistence type="predicted"/>
<dbReference type="PRINTS" id="PR00344">
    <property type="entry name" value="BCTRLSENSOR"/>
</dbReference>
<evidence type="ECO:0000256" key="2">
    <source>
        <dbReference type="ARBA" id="ARBA00012438"/>
    </source>
</evidence>
<feature type="domain" description="Histidine kinase" evidence="11">
    <location>
        <begin position="311"/>
        <end position="527"/>
    </location>
</feature>
<accession>A0ABY7NQN6</accession>
<feature type="transmembrane region" description="Helical" evidence="10">
    <location>
        <begin position="104"/>
        <end position="123"/>
    </location>
</feature>
<keyword evidence="5" id="KW-0547">Nucleotide-binding</keyword>
<comment type="catalytic activity">
    <reaction evidence="1">
        <text>ATP + protein L-histidine = ADP + protein N-phospho-L-histidine.</text>
        <dbReference type="EC" id="2.7.13.3"/>
    </reaction>
</comment>
<dbReference type="Pfam" id="PF02518">
    <property type="entry name" value="HATPase_c"/>
    <property type="match status" value="1"/>
</dbReference>
<dbReference type="SMART" id="SM00387">
    <property type="entry name" value="HATPase_c"/>
    <property type="match status" value="1"/>
</dbReference>
<evidence type="ECO:0000256" key="6">
    <source>
        <dbReference type="ARBA" id="ARBA00022777"/>
    </source>
</evidence>
<dbReference type="SUPFAM" id="SSF55874">
    <property type="entry name" value="ATPase domain of HSP90 chaperone/DNA topoisomerase II/histidine kinase"/>
    <property type="match status" value="1"/>
</dbReference>
<dbReference type="Gene3D" id="3.30.565.10">
    <property type="entry name" value="Histidine kinase-like ATPase, C-terminal domain"/>
    <property type="match status" value="1"/>
</dbReference>
<keyword evidence="8" id="KW-0902">Two-component regulatory system</keyword>
<dbReference type="CDD" id="cd00082">
    <property type="entry name" value="HisKA"/>
    <property type="match status" value="1"/>
</dbReference>
<organism evidence="12 13">
    <name type="scientific">Sphingomonas abietis</name>
    <dbReference type="NCBI Taxonomy" id="3012344"/>
    <lineage>
        <taxon>Bacteria</taxon>
        <taxon>Pseudomonadati</taxon>
        <taxon>Pseudomonadota</taxon>
        <taxon>Alphaproteobacteria</taxon>
        <taxon>Sphingomonadales</taxon>
        <taxon>Sphingomonadaceae</taxon>
        <taxon>Sphingomonas</taxon>
    </lineage>
</organism>
<dbReference type="InterPro" id="IPR036890">
    <property type="entry name" value="HATPase_C_sf"/>
</dbReference>
<dbReference type="Proteomes" id="UP001210865">
    <property type="component" value="Chromosome"/>
</dbReference>
<evidence type="ECO:0000256" key="9">
    <source>
        <dbReference type="SAM" id="MobiDB-lite"/>
    </source>
</evidence>
<dbReference type="EC" id="2.7.13.3" evidence="2"/>
<evidence type="ECO:0000256" key="10">
    <source>
        <dbReference type="SAM" id="Phobius"/>
    </source>
</evidence>
<gene>
    <name evidence="12" type="ORF">PBT88_16760</name>
</gene>
<evidence type="ECO:0000256" key="8">
    <source>
        <dbReference type="ARBA" id="ARBA00023012"/>
    </source>
</evidence>
<keyword evidence="10" id="KW-1133">Transmembrane helix</keyword>
<protein>
    <recommendedName>
        <fullName evidence="2">histidine kinase</fullName>
        <ecNumber evidence="2">2.7.13.3</ecNumber>
    </recommendedName>
</protein>
<keyword evidence="4" id="KW-0808">Transferase</keyword>
<keyword evidence="10" id="KW-0812">Transmembrane</keyword>
<dbReference type="SUPFAM" id="SSF47384">
    <property type="entry name" value="Homodimeric domain of signal transducing histidine kinase"/>
    <property type="match status" value="1"/>
</dbReference>
<name>A0ABY7NQN6_9SPHN</name>
<evidence type="ECO:0000256" key="7">
    <source>
        <dbReference type="ARBA" id="ARBA00022840"/>
    </source>
</evidence>
<evidence type="ECO:0000256" key="1">
    <source>
        <dbReference type="ARBA" id="ARBA00000085"/>
    </source>
</evidence>
<feature type="transmembrane region" description="Helical" evidence="10">
    <location>
        <begin position="77"/>
        <end position="98"/>
    </location>
</feature>
<sequence length="547" mass="59261">MFSQAILRGPSGRMRGEAPSPSAAGRLPGVWIFAAGLAAAIFSLDAFTRDDLAVASLYVLVLLIGTSAGGPHRRTSILVWSAVCAALAVLGYSIFRSYGAPPLALAHLGIGLTVLLVATILLLRNHSAKSSVERSDRRYRIVFDTLAIAIWEHDFTPIVAALQRLRDGGVTDIRRYVAEHPEFVIEMRRSVRITDVNATALTMMGVTNKDDFFSHLSGFLPETDDSFAECIVAIDERRALFQTEAIVMPLNGEARQIIVAFGLGPDASLDRVPGSILDVSHRRALETQILRTREELAESQRTSAVAAMSASIAHELNQPMSAIQSYADAANRWLSRNPPNLMEAKEALAGLTMGVQHARTVMQRVRALVGQARIELCDIELDGLIATTVALMRREAAEHGARLIILPETDDTLTVRGDRILLKQVLINLITNAIQAMVNTPPERRIVTLTLDRKGDQAYIAVTDSGPGWDVSESGNVFGSFYTTKRNGMGLGLSIAKMAVDRHEGAITRRNSEEGGAVVEVMLPLSVDLDVGIADRRSDGAQESVAV</sequence>
<evidence type="ECO:0000256" key="5">
    <source>
        <dbReference type="ARBA" id="ARBA00022741"/>
    </source>
</evidence>
<dbReference type="PANTHER" id="PTHR43065:SF46">
    <property type="entry name" value="C4-DICARBOXYLATE TRANSPORT SENSOR PROTEIN DCTB"/>
    <property type="match status" value="1"/>
</dbReference>